<proteinExistence type="predicted"/>
<gene>
    <name evidence="2" type="ORF">F3Y22_tig00110402pilonHSYRG00153</name>
</gene>
<dbReference type="Pfam" id="PF07727">
    <property type="entry name" value="RVT_2"/>
    <property type="match status" value="1"/>
</dbReference>
<comment type="caution">
    <text evidence="2">The sequence shown here is derived from an EMBL/GenBank/DDBJ whole genome shotgun (WGS) entry which is preliminary data.</text>
</comment>
<dbReference type="EMBL" id="VEPZ02000971">
    <property type="protein sequence ID" value="KAE8706321.1"/>
    <property type="molecule type" value="Genomic_DNA"/>
</dbReference>
<name>A0A6A3ANX5_HIBSY</name>
<feature type="domain" description="Reverse transcriptase Ty1/copia-type" evidence="1">
    <location>
        <begin position="10"/>
        <end position="71"/>
    </location>
</feature>
<organism evidence="2 3">
    <name type="scientific">Hibiscus syriacus</name>
    <name type="common">Rose of Sharon</name>
    <dbReference type="NCBI Taxonomy" id="106335"/>
    <lineage>
        <taxon>Eukaryota</taxon>
        <taxon>Viridiplantae</taxon>
        <taxon>Streptophyta</taxon>
        <taxon>Embryophyta</taxon>
        <taxon>Tracheophyta</taxon>
        <taxon>Spermatophyta</taxon>
        <taxon>Magnoliopsida</taxon>
        <taxon>eudicotyledons</taxon>
        <taxon>Gunneridae</taxon>
        <taxon>Pentapetalae</taxon>
        <taxon>rosids</taxon>
        <taxon>malvids</taxon>
        <taxon>Malvales</taxon>
        <taxon>Malvaceae</taxon>
        <taxon>Malvoideae</taxon>
        <taxon>Hibiscus</taxon>
    </lineage>
</organism>
<reference evidence="2" key="1">
    <citation type="submission" date="2019-09" db="EMBL/GenBank/DDBJ databases">
        <title>Draft genome information of white flower Hibiscus syriacus.</title>
        <authorList>
            <person name="Kim Y.-M."/>
        </authorList>
    </citation>
    <scope>NUCLEOTIDE SEQUENCE [LARGE SCALE GENOMIC DNA]</scope>
    <source>
        <strain evidence="2">YM2019G1</strain>
    </source>
</reference>
<evidence type="ECO:0000259" key="1">
    <source>
        <dbReference type="Pfam" id="PF07727"/>
    </source>
</evidence>
<evidence type="ECO:0000313" key="2">
    <source>
        <dbReference type="EMBL" id="KAE8706321.1"/>
    </source>
</evidence>
<evidence type="ECO:0000313" key="3">
    <source>
        <dbReference type="Proteomes" id="UP000436088"/>
    </source>
</evidence>
<sequence>MTLGPLPVYPMARKRLAVKWVFAIKYNSDYSIQRYKVKLVAKGFTQTYGIDNKEAFAPVAKLNTARVLLNFTDLGKLRYFKGMEVARSSKGLVINQRKYVLDLLSEAGMHVAAMTTKGVGHEASEKDSTVYEALRVRRQDILDNIRDNDEAGVNYQKEIEANEKHRCQLQGMIEEAISNNGSKTYLRILSQYRLRMANTELQFKMAMRDQIIHNQREAQRNLWNLIMGLGLDEKQILELAAK</sequence>
<accession>A0A6A3ANX5</accession>
<dbReference type="InterPro" id="IPR013103">
    <property type="entry name" value="RVT_2"/>
</dbReference>
<dbReference type="Proteomes" id="UP000436088">
    <property type="component" value="Unassembled WGS sequence"/>
</dbReference>
<protein>
    <recommendedName>
        <fullName evidence="1">Reverse transcriptase Ty1/copia-type domain-containing protein</fullName>
    </recommendedName>
</protein>
<keyword evidence="3" id="KW-1185">Reference proteome</keyword>
<dbReference type="AlphaFoldDB" id="A0A6A3ANX5"/>